<dbReference type="STRING" id="1805483.A0A177EGL9"/>
<evidence type="ECO:0008006" key="4">
    <source>
        <dbReference type="Google" id="ProtNLM"/>
    </source>
</evidence>
<comment type="caution">
    <text evidence="2">The sequence shown here is derived from an EMBL/GenBank/DDBJ whole genome shotgun (WGS) entry which is preliminary data.</text>
</comment>
<feature type="region of interest" description="Disordered" evidence="1">
    <location>
        <begin position="273"/>
        <end position="433"/>
    </location>
</feature>
<protein>
    <recommendedName>
        <fullName evidence="4">FHA domain-containing protein</fullName>
    </recommendedName>
</protein>
<evidence type="ECO:0000256" key="1">
    <source>
        <dbReference type="SAM" id="MobiDB-lite"/>
    </source>
</evidence>
<keyword evidence="3" id="KW-1185">Reference proteome</keyword>
<dbReference type="AlphaFoldDB" id="A0A177EGL9"/>
<dbReference type="CDD" id="cd00060">
    <property type="entry name" value="FHA"/>
    <property type="match status" value="1"/>
</dbReference>
<dbReference type="VEuPathDB" id="MicrosporidiaDB:NEDG_01722"/>
<accession>A0A177EGL9</accession>
<name>A0A177EGL9_9MICR</name>
<proteinExistence type="predicted"/>
<dbReference type="EMBL" id="LTDL01000037">
    <property type="protein sequence ID" value="OAG30139.1"/>
    <property type="molecule type" value="Genomic_DNA"/>
</dbReference>
<feature type="compositionally biased region" description="Polar residues" evidence="1">
    <location>
        <begin position="145"/>
        <end position="155"/>
    </location>
</feature>
<gene>
    <name evidence="2" type="ORF">NEDG_01722</name>
</gene>
<sequence length="433" mass="46837">MNTPPNTKYTLELLTSNEAKKIDILQDTCTIGSMSDADVKITGVSSCMIDYKTDSLHILNGTIVLNGKTLTDTEVITYPSIISIEHNTFKIDKLDQALGETGSLSSETIAIESERSIEPFFTVCDGKEMKKYEEEMHTDEADEMSLTNSDESTSDSLCKSMTEKEFCTIQQLATELVMGAMQKTEEELEPETRSDELPEPSVRTSIFGIIPYETATISSEITDEMTIGGSTALPQPEPHHMHPLIDGSELDFTLNDPNLTLTPSKTHKILIPTTTTTEPASTTTTTATEPAITSTTEPATTTTATEPAITSTTTTTEPAITSTTTATATATTSTTTTTTTTTATEPAITSTTTTTEPATTTNEYVCANAEPEAEINIPNTPSKPKRRASISHQMCEITRKRTTDEITIAPKKVKKSKQGKKAKQTKQSRSAGK</sequence>
<feature type="region of interest" description="Disordered" evidence="1">
    <location>
        <begin position="136"/>
        <end position="155"/>
    </location>
</feature>
<dbReference type="RefSeq" id="XP_067544614.1">
    <property type="nucleotide sequence ID" value="XM_067689140.1"/>
</dbReference>
<feature type="compositionally biased region" description="Low complexity" evidence="1">
    <location>
        <begin position="273"/>
        <end position="361"/>
    </location>
</feature>
<evidence type="ECO:0000313" key="2">
    <source>
        <dbReference type="EMBL" id="OAG30139.1"/>
    </source>
</evidence>
<organism evidence="2 3">
    <name type="scientific">Nematocida displodere</name>
    <dbReference type="NCBI Taxonomy" id="1805483"/>
    <lineage>
        <taxon>Eukaryota</taxon>
        <taxon>Fungi</taxon>
        <taxon>Fungi incertae sedis</taxon>
        <taxon>Microsporidia</taxon>
        <taxon>Nematocida</taxon>
    </lineage>
</organism>
<evidence type="ECO:0000313" key="3">
    <source>
        <dbReference type="Proteomes" id="UP000185944"/>
    </source>
</evidence>
<dbReference type="GeneID" id="93648072"/>
<feature type="compositionally biased region" description="Basic residues" evidence="1">
    <location>
        <begin position="411"/>
        <end position="433"/>
    </location>
</feature>
<reference evidence="2 3" key="1">
    <citation type="submission" date="2016-02" db="EMBL/GenBank/DDBJ databases">
        <title>Discovery of a natural microsporidian pathogen with a broad tissue tropism in Caenorhabditis elegans.</title>
        <authorList>
            <person name="Luallen R.J."/>
            <person name="Reinke A.W."/>
            <person name="Tong L."/>
            <person name="Botts M.R."/>
            <person name="Felix M.-A."/>
            <person name="Troemel E.R."/>
        </authorList>
    </citation>
    <scope>NUCLEOTIDE SEQUENCE [LARGE SCALE GENOMIC DNA]</scope>
    <source>
        <strain evidence="2 3">JUm2807</strain>
    </source>
</reference>
<dbReference type="Proteomes" id="UP000185944">
    <property type="component" value="Unassembled WGS sequence"/>
</dbReference>